<dbReference type="FunFam" id="2.40.70.10:FF:000086">
    <property type="entry name" value="ASpartyl Protease"/>
    <property type="match status" value="1"/>
</dbReference>
<evidence type="ECO:0000256" key="10">
    <source>
        <dbReference type="PIRSR" id="PIRSR601461-1"/>
    </source>
</evidence>
<dbReference type="PROSITE" id="PS00141">
    <property type="entry name" value="ASP_PROTEASE"/>
    <property type="match status" value="1"/>
</dbReference>
<dbReference type="PANTHER" id="PTHR47966:SF8">
    <property type="entry name" value="ASPARTIC PROTEASE 1-RELATED"/>
    <property type="match status" value="1"/>
</dbReference>
<gene>
    <name evidence="15" type="ORF">L3Y34_009915</name>
    <name evidence="16" type="ORF">L5515_009719</name>
</gene>
<feature type="active site" evidence="10">
    <location>
        <position position="281"/>
    </location>
</feature>
<organism evidence="15 17">
    <name type="scientific">Caenorhabditis briggsae</name>
    <dbReference type="NCBI Taxonomy" id="6238"/>
    <lineage>
        <taxon>Eukaryota</taxon>
        <taxon>Metazoa</taxon>
        <taxon>Ecdysozoa</taxon>
        <taxon>Nematoda</taxon>
        <taxon>Chromadorea</taxon>
        <taxon>Rhabditida</taxon>
        <taxon>Rhabditina</taxon>
        <taxon>Rhabditomorpha</taxon>
        <taxon>Rhabditoidea</taxon>
        <taxon>Rhabditidae</taxon>
        <taxon>Peloderinae</taxon>
        <taxon>Caenorhabditis</taxon>
    </lineage>
</organism>
<keyword evidence="5 13" id="KW-0732">Signal</keyword>
<evidence type="ECO:0000256" key="1">
    <source>
        <dbReference type="ARBA" id="ARBA00004613"/>
    </source>
</evidence>
<keyword evidence="3" id="KW-0964">Secreted</keyword>
<dbReference type="InterPro" id="IPR033121">
    <property type="entry name" value="PEPTIDASE_A1"/>
</dbReference>
<comment type="subcellular location">
    <subcellularLocation>
        <location evidence="1">Secreted</location>
    </subcellularLocation>
</comment>
<evidence type="ECO:0000256" key="2">
    <source>
        <dbReference type="ARBA" id="ARBA00007447"/>
    </source>
</evidence>
<keyword evidence="6 12" id="KW-0064">Aspartyl protease</keyword>
<keyword evidence="8 11" id="KW-1015">Disulfide bond</keyword>
<dbReference type="EMBL" id="CP092624">
    <property type="protein sequence ID" value="UMM38207.1"/>
    <property type="molecule type" value="Genomic_DNA"/>
</dbReference>
<evidence type="ECO:0000256" key="13">
    <source>
        <dbReference type="SAM" id="SignalP"/>
    </source>
</evidence>
<dbReference type="EMBL" id="CP090895">
    <property type="protein sequence ID" value="ULT92453.1"/>
    <property type="molecule type" value="Genomic_DNA"/>
</dbReference>
<feature type="signal peptide" evidence="13">
    <location>
        <begin position="1"/>
        <end position="20"/>
    </location>
</feature>
<dbReference type="Proteomes" id="UP000827892">
    <property type="component" value="Chromosome V"/>
</dbReference>
<dbReference type="GO" id="GO:0005576">
    <property type="term" value="C:extracellular region"/>
    <property type="evidence" value="ECO:0007669"/>
    <property type="project" value="UniProtKB-SubCell"/>
</dbReference>
<dbReference type="InterPro" id="IPR001969">
    <property type="entry name" value="Aspartic_peptidase_AS"/>
</dbReference>
<comment type="similarity">
    <text evidence="2 12">Belongs to the peptidase A1 family.</text>
</comment>
<dbReference type="FunFam" id="2.40.70.10:FF:000052">
    <property type="entry name" value="ASpartyl Protease"/>
    <property type="match status" value="1"/>
</dbReference>
<sequence>MNFAGMKTFVLLALVAACSAAVFKVPATQSGSLRAKLISEGTYPQFLATQHAARIEQLNSGSQPFLDYFDDFYLGNITLGTPPQPATIVLDTGSSNLWVIDAACNSQACNGYPDSGYKKQKFDTTKSSTFTKETRKFSIQYGSGSCNGYLGTDTITFGGLTIKSQEFGVATHLAEVFGYQPVDGILGLGWPALAVDKVVPPMQNVLPQLDAPLFTVWLDRKLTISQGGSGGLITYGAVDTTNCDSQITYVPLTAKTYWQFALDGFSVGTFSENKKDQVISDTGTSWLGAPNTVVSGIVKATKATFDWTNELYTVDCSTMQTQPDLVFTIGGTKYNVKSVEYILDLQLGGGKCALAVFSMGNGGFGPSWILGDTFIRQYCNIYDIGNARIGFANAHHSF</sequence>
<evidence type="ECO:0000256" key="8">
    <source>
        <dbReference type="ARBA" id="ARBA00023157"/>
    </source>
</evidence>
<keyword evidence="18" id="KW-1185">Reference proteome</keyword>
<evidence type="ECO:0000256" key="12">
    <source>
        <dbReference type="RuleBase" id="RU000454"/>
    </source>
</evidence>
<dbReference type="PRINTS" id="PR00792">
    <property type="entry name" value="PEPSIN"/>
</dbReference>
<evidence type="ECO:0000259" key="14">
    <source>
        <dbReference type="PROSITE" id="PS51767"/>
    </source>
</evidence>
<reference evidence="15 17" key="1">
    <citation type="submission" date="2022-02" db="EMBL/GenBank/DDBJ databases">
        <title>Chromosome-level reference genomes for two strains of Caenorhabditis briggsae: an improved platform for comparative genomics.</title>
        <authorList>
            <person name="Stevens L."/>
            <person name="Andersen E.C."/>
        </authorList>
    </citation>
    <scope>NUCLEOTIDE SEQUENCE [LARGE SCALE GENOMIC DNA]</scope>
    <source>
        <strain evidence="15">QX1410_ONT</strain>
        <tissue evidence="15">Whole-organism</tissue>
    </source>
</reference>
<evidence type="ECO:0000313" key="17">
    <source>
        <dbReference type="Proteomes" id="UP000827892"/>
    </source>
</evidence>
<evidence type="ECO:0000256" key="5">
    <source>
        <dbReference type="ARBA" id="ARBA00022729"/>
    </source>
</evidence>
<dbReference type="Pfam" id="PF00026">
    <property type="entry name" value="Asp"/>
    <property type="match status" value="1"/>
</dbReference>
<dbReference type="InterPro" id="IPR001461">
    <property type="entry name" value="Aspartic_peptidase_A1"/>
</dbReference>
<reference evidence="16 18" key="2">
    <citation type="submission" date="2022-04" db="EMBL/GenBank/DDBJ databases">
        <title>Chromosome-level reference genomes for two strains of Caenorhabditis briggsae: an improved platform for comparative genomics.</title>
        <authorList>
            <person name="Stevens L."/>
            <person name="Andersen E."/>
        </authorList>
    </citation>
    <scope>NUCLEOTIDE SEQUENCE [LARGE SCALE GENOMIC DNA]</scope>
    <source>
        <strain evidence="16">VX34</strain>
        <tissue evidence="16">Whole-organism</tissue>
    </source>
</reference>
<feature type="chain" id="PRO_5044706778" description="Peptidase A1 domain-containing protein" evidence="13">
    <location>
        <begin position="21"/>
        <end position="398"/>
    </location>
</feature>
<evidence type="ECO:0000313" key="16">
    <source>
        <dbReference type="EMBL" id="UMM38207.1"/>
    </source>
</evidence>
<evidence type="ECO:0000256" key="9">
    <source>
        <dbReference type="ARBA" id="ARBA00023180"/>
    </source>
</evidence>
<dbReference type="PANTHER" id="PTHR47966">
    <property type="entry name" value="BETA-SITE APP-CLEAVING ENZYME, ISOFORM A-RELATED"/>
    <property type="match status" value="1"/>
</dbReference>
<dbReference type="Proteomes" id="UP000829354">
    <property type="component" value="Chromosome V"/>
</dbReference>
<dbReference type="AlphaFoldDB" id="A0AAE9D2Z5"/>
<feature type="domain" description="Peptidase A1" evidence="14">
    <location>
        <begin position="73"/>
        <end position="392"/>
    </location>
</feature>
<evidence type="ECO:0000256" key="3">
    <source>
        <dbReference type="ARBA" id="ARBA00022525"/>
    </source>
</evidence>
<dbReference type="PROSITE" id="PS51767">
    <property type="entry name" value="PEPTIDASE_A1"/>
    <property type="match status" value="1"/>
</dbReference>
<protein>
    <recommendedName>
        <fullName evidence="14">Peptidase A1 domain-containing protein</fullName>
    </recommendedName>
</protein>
<evidence type="ECO:0000256" key="7">
    <source>
        <dbReference type="ARBA" id="ARBA00022801"/>
    </source>
</evidence>
<evidence type="ECO:0000256" key="4">
    <source>
        <dbReference type="ARBA" id="ARBA00022670"/>
    </source>
</evidence>
<name>A0AAE9D2Z5_CAEBR</name>
<keyword evidence="4 12" id="KW-0645">Protease</keyword>
<accession>A0AAE9D2Z5</accession>
<evidence type="ECO:0000256" key="11">
    <source>
        <dbReference type="PIRSR" id="PIRSR601461-2"/>
    </source>
</evidence>
<keyword evidence="7 12" id="KW-0378">Hydrolase</keyword>
<proteinExistence type="inferred from homology"/>
<dbReference type="GO" id="GO:0004190">
    <property type="term" value="F:aspartic-type endopeptidase activity"/>
    <property type="evidence" value="ECO:0007669"/>
    <property type="project" value="UniProtKB-KW"/>
</dbReference>
<dbReference type="PROSITE" id="PS51257">
    <property type="entry name" value="PROKAR_LIPOPROTEIN"/>
    <property type="match status" value="1"/>
</dbReference>
<feature type="active site" evidence="10">
    <location>
        <position position="91"/>
    </location>
</feature>
<feature type="disulfide bond" evidence="11">
    <location>
        <begin position="316"/>
        <end position="352"/>
    </location>
</feature>
<dbReference type="GO" id="GO:0006508">
    <property type="term" value="P:proteolysis"/>
    <property type="evidence" value="ECO:0007669"/>
    <property type="project" value="UniProtKB-KW"/>
</dbReference>
<dbReference type="SUPFAM" id="SSF50630">
    <property type="entry name" value="Acid proteases"/>
    <property type="match status" value="1"/>
</dbReference>
<evidence type="ECO:0000313" key="15">
    <source>
        <dbReference type="EMBL" id="ULT92453.1"/>
    </source>
</evidence>
<dbReference type="InterPro" id="IPR021109">
    <property type="entry name" value="Peptidase_aspartic_dom_sf"/>
</dbReference>
<dbReference type="CDD" id="cd05471">
    <property type="entry name" value="pepsin_like"/>
    <property type="match status" value="1"/>
</dbReference>
<dbReference type="InterPro" id="IPR034164">
    <property type="entry name" value="Pepsin-like_dom"/>
</dbReference>
<keyword evidence="9" id="KW-0325">Glycoprotein</keyword>
<evidence type="ECO:0000256" key="6">
    <source>
        <dbReference type="ARBA" id="ARBA00022750"/>
    </source>
</evidence>
<dbReference type="Gene3D" id="2.40.70.10">
    <property type="entry name" value="Acid Proteases"/>
    <property type="match status" value="2"/>
</dbReference>
<evidence type="ECO:0000313" key="18">
    <source>
        <dbReference type="Proteomes" id="UP000829354"/>
    </source>
</evidence>